<keyword evidence="2" id="KW-1185">Reference proteome</keyword>
<protein>
    <submittedName>
        <fullName evidence="1">Uncharacterized protein</fullName>
    </submittedName>
</protein>
<comment type="caution">
    <text evidence="1">The sequence shown here is derived from an EMBL/GenBank/DDBJ whole genome shotgun (WGS) entry which is preliminary data.</text>
</comment>
<sequence>MSNSIKKGPGYPVPECYPFNNAPDFPKEIGQQPPGAELHACMGLNQCAGQDRFGIAGPNGDDPNACAGQGFCSTAVDHNCHVQNDCKGQGGCGLYGTAEEMSNPGMNACQSLGSCATPINSQRFITNGEYQGTSVWKRARAVFHEQVWPVLREKNKDLPENLPPVGGENFVVENGDIFREGPSYLWISDDNRERGNMTACGASGMSGAGGCA</sequence>
<gene>
    <name evidence="1" type="ORF">V5J35_000388</name>
</gene>
<reference evidence="1 2" key="1">
    <citation type="submission" date="2024-06" db="EMBL/GenBank/DDBJ databases">
        <title>Genomic Encyclopedia of Type Strains, Phase V (KMG-V): Genome sequencing to study the core and pangenomes of soil and plant-associated prokaryotes.</title>
        <authorList>
            <person name="Whitman W."/>
        </authorList>
    </citation>
    <scope>NUCLEOTIDE SEQUENCE [LARGE SCALE GENOMIC DNA]</scope>
    <source>
        <strain evidence="1 2">NE40</strain>
    </source>
</reference>
<dbReference type="EMBL" id="JBEWTB010000002">
    <property type="protein sequence ID" value="MET4755196.1"/>
    <property type="molecule type" value="Genomic_DNA"/>
</dbReference>
<name>A0ABV2SBQ0_9GAMM</name>
<accession>A0ABV2SBQ0</accession>
<evidence type="ECO:0000313" key="1">
    <source>
        <dbReference type="EMBL" id="MET4755196.1"/>
    </source>
</evidence>
<dbReference type="RefSeq" id="WP_354009644.1">
    <property type="nucleotide sequence ID" value="NZ_JBEWTA010000001.1"/>
</dbReference>
<organism evidence="1 2">
    <name type="scientific">Endozoicomonas lisbonensis</name>
    <dbReference type="NCBI Taxonomy" id="3120522"/>
    <lineage>
        <taxon>Bacteria</taxon>
        <taxon>Pseudomonadati</taxon>
        <taxon>Pseudomonadota</taxon>
        <taxon>Gammaproteobacteria</taxon>
        <taxon>Oceanospirillales</taxon>
        <taxon>Endozoicomonadaceae</taxon>
        <taxon>Endozoicomonas</taxon>
    </lineage>
</organism>
<evidence type="ECO:0000313" key="2">
    <source>
        <dbReference type="Proteomes" id="UP001549366"/>
    </source>
</evidence>
<proteinExistence type="predicted"/>
<dbReference type="Proteomes" id="UP001549366">
    <property type="component" value="Unassembled WGS sequence"/>
</dbReference>